<keyword evidence="3" id="KW-1185">Reference proteome</keyword>
<dbReference type="Proteomes" id="UP000608850">
    <property type="component" value="Unassembled WGS sequence"/>
</dbReference>
<dbReference type="EMBL" id="BMOQ01000009">
    <property type="protein sequence ID" value="GGN25667.1"/>
    <property type="molecule type" value="Genomic_DNA"/>
</dbReference>
<feature type="compositionally biased region" description="Basic and acidic residues" evidence="1">
    <location>
        <begin position="1"/>
        <end position="10"/>
    </location>
</feature>
<accession>A0A830GEK6</accession>
<feature type="region of interest" description="Disordered" evidence="1">
    <location>
        <begin position="1"/>
        <end position="25"/>
    </location>
</feature>
<gene>
    <name evidence="2" type="ORF">GCM10009021_29670</name>
</gene>
<name>A0A830GEK6_9EURY</name>
<organism evidence="2 3">
    <name type="scientific">Halarchaeum nitratireducens</name>
    <dbReference type="NCBI Taxonomy" id="489913"/>
    <lineage>
        <taxon>Archaea</taxon>
        <taxon>Methanobacteriati</taxon>
        <taxon>Methanobacteriota</taxon>
        <taxon>Stenosarchaea group</taxon>
        <taxon>Halobacteria</taxon>
        <taxon>Halobacteriales</taxon>
        <taxon>Halobacteriaceae</taxon>
    </lineage>
</organism>
<reference evidence="2 3" key="1">
    <citation type="journal article" date="2019" name="Int. J. Syst. Evol. Microbiol.">
        <title>The Global Catalogue of Microorganisms (GCM) 10K type strain sequencing project: providing services to taxonomists for standard genome sequencing and annotation.</title>
        <authorList>
            <consortium name="The Broad Institute Genomics Platform"/>
            <consortium name="The Broad Institute Genome Sequencing Center for Infectious Disease"/>
            <person name="Wu L."/>
            <person name="Ma J."/>
        </authorList>
    </citation>
    <scope>NUCLEOTIDE SEQUENCE [LARGE SCALE GENOMIC DNA]</scope>
    <source>
        <strain evidence="2 3">JCM 16331</strain>
    </source>
</reference>
<comment type="caution">
    <text evidence="2">The sequence shown here is derived from an EMBL/GenBank/DDBJ whole genome shotgun (WGS) entry which is preliminary data.</text>
</comment>
<dbReference type="AlphaFoldDB" id="A0A830GEK6"/>
<evidence type="ECO:0000313" key="2">
    <source>
        <dbReference type="EMBL" id="GGN25667.1"/>
    </source>
</evidence>
<dbReference type="RefSeq" id="WP_188879975.1">
    <property type="nucleotide sequence ID" value="NZ_BMOQ01000009.1"/>
</dbReference>
<proteinExistence type="predicted"/>
<evidence type="ECO:0000313" key="3">
    <source>
        <dbReference type="Proteomes" id="UP000608850"/>
    </source>
</evidence>
<sequence length="298" mass="33173">MTVEFKEEPTKVPISGGQSVSVAPKQPWPSAYRGSKYSLVSDENFTDSAVLKWEQRDLSVFGEPPQGLRSAMTLAGKSGGYGSFRVTARGEIITKVPAEDYPNVEDAPVSEGWIPTYLGTLSGTLDLGDVNLDPTASGDGVAVWPGLPFHHGERWAVSHENTLVWKWRDYRFESAFDHSELVAAYDAYRPTPGRLYVTEYGHVWVNVPYDDIMPEKQNEIRDAIAAWRDNAESKGDSTSLRLVNRRLVATSSTDDPADGHLPIHLGHLRQFDGGVVPRPVVDDESYYLEVGQYEEVWE</sequence>
<dbReference type="OrthoDB" id="306181at2157"/>
<evidence type="ECO:0000256" key="1">
    <source>
        <dbReference type="SAM" id="MobiDB-lite"/>
    </source>
</evidence>
<protein>
    <submittedName>
        <fullName evidence="2">Uncharacterized protein</fullName>
    </submittedName>
</protein>